<dbReference type="InterPro" id="IPR021109">
    <property type="entry name" value="Peptidase_aspartic_dom_sf"/>
</dbReference>
<sequence length="303" mass="33284">MQARGAKGFCFNCDEQFFLGRKCQPKLFLLLLDDDNSSDGNPSLDLSTSMPTDTLPPLPTSLLDPTPSTVHFHLSTEADSGSLSSHKFRFQASAFGNKFSVLVDSSSSHNVMQPRIASPIASFSIMVGNGAFLHCSGVCSLVRICLQGHSFSLPFFFLPIQGADLVLGVQWLQTLGLFLSNFSVPSMQFYHHRALTTLHGTNSEYPLPATYHQLLRLVSTDAVATYLAISIHHVSFQGECNSLSPSEEIQLLSNIPSDLHALLAHFAHVFSIPHNLPLFCPHHHHIHLIPGSNPVNVCPYHYP</sequence>
<accession>A0AAE1WAE7</accession>
<dbReference type="Gene3D" id="2.40.70.10">
    <property type="entry name" value="Acid Proteases"/>
    <property type="match status" value="1"/>
</dbReference>
<dbReference type="Proteomes" id="UP001289374">
    <property type="component" value="Unassembled WGS sequence"/>
</dbReference>
<keyword evidence="2" id="KW-1185">Reference proteome</keyword>
<reference evidence="1" key="1">
    <citation type="submission" date="2020-06" db="EMBL/GenBank/DDBJ databases">
        <authorList>
            <person name="Li T."/>
            <person name="Hu X."/>
            <person name="Zhang T."/>
            <person name="Song X."/>
            <person name="Zhang H."/>
            <person name="Dai N."/>
            <person name="Sheng W."/>
            <person name="Hou X."/>
            <person name="Wei L."/>
        </authorList>
    </citation>
    <scope>NUCLEOTIDE SEQUENCE</scope>
    <source>
        <strain evidence="1">K16</strain>
        <tissue evidence="1">Leaf</tissue>
    </source>
</reference>
<proteinExistence type="predicted"/>
<protein>
    <submittedName>
        <fullName evidence="1">Uncharacterized protein</fullName>
    </submittedName>
</protein>
<organism evidence="1 2">
    <name type="scientific">Sesamum angolense</name>
    <dbReference type="NCBI Taxonomy" id="2727404"/>
    <lineage>
        <taxon>Eukaryota</taxon>
        <taxon>Viridiplantae</taxon>
        <taxon>Streptophyta</taxon>
        <taxon>Embryophyta</taxon>
        <taxon>Tracheophyta</taxon>
        <taxon>Spermatophyta</taxon>
        <taxon>Magnoliopsida</taxon>
        <taxon>eudicotyledons</taxon>
        <taxon>Gunneridae</taxon>
        <taxon>Pentapetalae</taxon>
        <taxon>asterids</taxon>
        <taxon>lamiids</taxon>
        <taxon>Lamiales</taxon>
        <taxon>Pedaliaceae</taxon>
        <taxon>Sesamum</taxon>
    </lineage>
</organism>
<dbReference type="SUPFAM" id="SSF50630">
    <property type="entry name" value="Acid proteases"/>
    <property type="match status" value="1"/>
</dbReference>
<reference evidence="1" key="2">
    <citation type="journal article" date="2024" name="Plant">
        <title>Genomic evolution and insights into agronomic trait innovations of Sesamum species.</title>
        <authorList>
            <person name="Miao H."/>
            <person name="Wang L."/>
            <person name="Qu L."/>
            <person name="Liu H."/>
            <person name="Sun Y."/>
            <person name="Le M."/>
            <person name="Wang Q."/>
            <person name="Wei S."/>
            <person name="Zheng Y."/>
            <person name="Lin W."/>
            <person name="Duan Y."/>
            <person name="Cao H."/>
            <person name="Xiong S."/>
            <person name="Wang X."/>
            <person name="Wei L."/>
            <person name="Li C."/>
            <person name="Ma Q."/>
            <person name="Ju M."/>
            <person name="Zhao R."/>
            <person name="Li G."/>
            <person name="Mu C."/>
            <person name="Tian Q."/>
            <person name="Mei H."/>
            <person name="Zhang T."/>
            <person name="Gao T."/>
            <person name="Zhang H."/>
        </authorList>
    </citation>
    <scope>NUCLEOTIDE SEQUENCE</scope>
    <source>
        <strain evidence="1">K16</strain>
    </source>
</reference>
<comment type="caution">
    <text evidence="1">The sequence shown here is derived from an EMBL/GenBank/DDBJ whole genome shotgun (WGS) entry which is preliminary data.</text>
</comment>
<name>A0AAE1WAE7_9LAMI</name>
<dbReference type="AlphaFoldDB" id="A0AAE1WAE7"/>
<gene>
    <name evidence="1" type="ORF">Sango_2313000</name>
</gene>
<dbReference type="CDD" id="cd00303">
    <property type="entry name" value="retropepsin_like"/>
    <property type="match status" value="1"/>
</dbReference>
<evidence type="ECO:0000313" key="1">
    <source>
        <dbReference type="EMBL" id="KAK4389760.1"/>
    </source>
</evidence>
<dbReference type="EMBL" id="JACGWL010000013">
    <property type="protein sequence ID" value="KAK4389760.1"/>
    <property type="molecule type" value="Genomic_DNA"/>
</dbReference>
<evidence type="ECO:0000313" key="2">
    <source>
        <dbReference type="Proteomes" id="UP001289374"/>
    </source>
</evidence>